<proteinExistence type="predicted"/>
<accession>J3CL62</accession>
<feature type="non-terminal residue" evidence="2">
    <location>
        <position position="885"/>
    </location>
</feature>
<protein>
    <recommendedName>
        <fullName evidence="4">MAM domain-containing protein</fullName>
    </recommendedName>
</protein>
<comment type="caution">
    <text evidence="2">The sequence shown here is derived from an EMBL/GenBank/DDBJ whole genome shotgun (WGS) entry which is preliminary data.</text>
</comment>
<dbReference type="AlphaFoldDB" id="J3CL62"/>
<dbReference type="Proteomes" id="UP000007509">
    <property type="component" value="Unassembled WGS sequence"/>
</dbReference>
<reference evidence="2 3" key="1">
    <citation type="journal article" date="2012" name="J. Bacteriol.">
        <title>Twenty-one genome sequences from Pseudomonas species and 19 genome sequences from diverse bacteria isolated from the rhizosphere and endosphere of Populus deltoides.</title>
        <authorList>
            <person name="Brown S.D."/>
            <person name="Utturkar S.M."/>
            <person name="Klingeman D.M."/>
            <person name="Johnson C.M."/>
            <person name="Martin S.L."/>
            <person name="Land M.L."/>
            <person name="Lu T.Y."/>
            <person name="Schadt C.W."/>
            <person name="Doktycz M.J."/>
            <person name="Pelletier D.A."/>
        </authorList>
    </citation>
    <scope>NUCLEOTIDE SEQUENCE [LARGE SCALE GENOMIC DNA]</scope>
    <source>
        <strain evidence="2 3">CF314</strain>
    </source>
</reference>
<evidence type="ECO:0008006" key="4">
    <source>
        <dbReference type="Google" id="ProtNLM"/>
    </source>
</evidence>
<dbReference type="SUPFAM" id="SSF49785">
    <property type="entry name" value="Galactose-binding domain-like"/>
    <property type="match status" value="1"/>
</dbReference>
<gene>
    <name evidence="2" type="ORF">PMI13_01344</name>
</gene>
<feature type="chain" id="PRO_5003763200" description="MAM domain-containing protein" evidence="1">
    <location>
        <begin position="23"/>
        <end position="885"/>
    </location>
</feature>
<keyword evidence="1" id="KW-0732">Signal</keyword>
<dbReference type="EMBL" id="AKJY01000019">
    <property type="protein sequence ID" value="EJL73824.1"/>
    <property type="molecule type" value="Genomic_DNA"/>
</dbReference>
<dbReference type="InterPro" id="IPR028974">
    <property type="entry name" value="TSP_type-3_rpt"/>
</dbReference>
<dbReference type="InterPro" id="IPR008979">
    <property type="entry name" value="Galactose-bd-like_sf"/>
</dbReference>
<name>J3CL62_9FLAO</name>
<dbReference type="SUPFAM" id="SSF103647">
    <property type="entry name" value="TSP type-3 repeat"/>
    <property type="match status" value="2"/>
</dbReference>
<dbReference type="GO" id="GO:0005509">
    <property type="term" value="F:calcium ion binding"/>
    <property type="evidence" value="ECO:0007669"/>
    <property type="project" value="InterPro"/>
</dbReference>
<sequence>MKKKIIIFFILLCITGFNKAHAQDTDGDGIVNTSDLDDDNDGILDLDEGCGNIVSSEERGTFGTTTVNHNLSANPGPGYNYQSGQLLNAGDYAVISNAAPQPHPNPEGWNYNGHTTNTVTDAYLAVNGSTQVGVFFRQSVRLVAGATYTYSFWHAGAVNTSLANGYNIRIRVMNSSNTTELANALTGQMNSNIWSQTSLSFTPTVTGDYNILLQNESTGFTGNDFSIDDISFTSPCGTLDTDGDGTPDYLDLDSDNDGCFDALEGDENVGNIHLNSDGSINISATGGINSDGVPNLVNAGGTSDTGSDTGQGTGSSINAAINTACTDDMDNDGFTSLVDLDDDNDGIPDTVENTCILPSTTGTSAQPHLRWDLNTTPLPGGLETNQLTPDVITANSTVSFGSGILAVNNASRWQISNVNSTTATQAKTNNDYIQFTVPMAATSNRVLELKEWTTNGGQNPPPQNLSIEIADNAAFTGSTVLYTGPNTNTAGFQKYPFTTNYRLQKGTVYYVRAYIYGSSTTVVMDGFGLGAQCFTDTDGDGIPDPEDLDSDNDGCFDALEGDENIGKLQLNPDSSINVSANGGTNNTGVPNLVNTGGAADIGSDTGQGIGASANAAISTACASDTDNDGIANTTDLDDDNDGILDTVENTCILPSTTGTSAQPHLGWDDNFTPLPGGLEINQLSPDVITANSTVSFGSGISVVNQNSNWQISNVNSTTAAQAKANNDYIQFTIPMAATSNRVLELKEWTTFGGQPNQPMQNLSIEIANNAAFTGATVLFTGANTNGPGFQKYPFGGNYRLQKGTVYYVRVYLYGSAPTVTIDSFGLGAQCFTDTDGDGIPDPEDLDSDGDGCFDAIEGDENVTPTQLNADGSINISANGGINATG</sequence>
<feature type="signal peptide" evidence="1">
    <location>
        <begin position="1"/>
        <end position="22"/>
    </location>
</feature>
<dbReference type="Gene3D" id="2.60.120.260">
    <property type="entry name" value="Galactose-binding domain-like"/>
    <property type="match status" value="1"/>
</dbReference>
<evidence type="ECO:0000313" key="3">
    <source>
        <dbReference type="Proteomes" id="UP000007509"/>
    </source>
</evidence>
<organism evidence="2 3">
    <name type="scientific">Chryseobacterium populi</name>
    <dbReference type="NCBI Taxonomy" id="1144316"/>
    <lineage>
        <taxon>Bacteria</taxon>
        <taxon>Pseudomonadati</taxon>
        <taxon>Bacteroidota</taxon>
        <taxon>Flavobacteriia</taxon>
        <taxon>Flavobacteriales</taxon>
        <taxon>Weeksellaceae</taxon>
        <taxon>Chryseobacterium group</taxon>
        <taxon>Chryseobacterium</taxon>
    </lineage>
</organism>
<evidence type="ECO:0000313" key="2">
    <source>
        <dbReference type="EMBL" id="EJL73824.1"/>
    </source>
</evidence>
<evidence type="ECO:0000256" key="1">
    <source>
        <dbReference type="SAM" id="SignalP"/>
    </source>
</evidence>
<keyword evidence="3" id="KW-1185">Reference proteome</keyword>